<accession>A0A2T7CMS5</accession>
<evidence type="ECO:0000313" key="15">
    <source>
        <dbReference type="EMBL" id="PUZ44626.1"/>
    </source>
</evidence>
<evidence type="ECO:0000256" key="7">
    <source>
        <dbReference type="ARBA" id="ARBA00022964"/>
    </source>
</evidence>
<dbReference type="GO" id="GO:0005634">
    <property type="term" value="C:nucleus"/>
    <property type="evidence" value="ECO:0007669"/>
    <property type="project" value="UniProtKB-SubCell"/>
</dbReference>
<dbReference type="Pfam" id="PF03171">
    <property type="entry name" value="2OG-FeII_Oxy"/>
    <property type="match status" value="1"/>
</dbReference>
<comment type="cofactor">
    <cofactor evidence="1">
        <name>L-ascorbate</name>
        <dbReference type="ChEBI" id="CHEBI:38290"/>
    </cofactor>
</comment>
<sequence length="440" mass="48658">MSTRCYQTPIRSPLLSPFLSLAMAAIADDRQLHRAAEREAAKAPPMFNMVSDTGGGGDDGKSKQEGSYCLIKGSSDLSDRGFTRLPDRYVLPVSERPGDGLGRVKLPIVDLARLRDHCRRAAAIESLDAACRDYGFFQASTPHRLCLPACLPVLPACHASLSACEQVVNHGVEREVIAGLLDVARRFFELPLPRRARYMSADVRAPVRYGTSFNQTKDAVLFWRDFLKLASCQPLHAAVASWPDEPADLRKVAARYATANHQLFMEIMEAALEALGIACRRSLLRELAAGYSQIMLNCYPACPQPELALGLPPHSDYCLFTLLLQDHVEGLQVLHDGRWLTVDPVPGSFIVNVGDHLEIYSNGRYKSKLHRVRVNSTRPRISVASFHSVPVEQVIGPAAELVDEGNPRRYMDTDYATFLSFLASAEGKHKSFLQSRKIAS</sequence>
<keyword evidence="7" id="KW-0223">Dioxygenase</keyword>
<dbReference type="FunFam" id="2.60.120.330:FF:000015">
    <property type="entry name" value="Protein DMR6-LIKE OXYGENASE 1"/>
    <property type="match status" value="1"/>
</dbReference>
<dbReference type="EMBL" id="CM009756">
    <property type="protein sequence ID" value="PUZ44626.1"/>
    <property type="molecule type" value="Genomic_DNA"/>
</dbReference>
<dbReference type="InterPro" id="IPR044861">
    <property type="entry name" value="IPNS-like_FE2OG_OXY"/>
</dbReference>
<evidence type="ECO:0000313" key="16">
    <source>
        <dbReference type="Proteomes" id="UP000244336"/>
    </source>
</evidence>
<dbReference type="OrthoDB" id="288590at2759"/>
<feature type="domain" description="Fe2OG dioxygenase" evidence="14">
    <location>
        <begin position="290"/>
        <end position="389"/>
    </location>
</feature>
<protein>
    <recommendedName>
        <fullName evidence="14">Fe2OG dioxygenase domain-containing protein</fullName>
    </recommendedName>
</protein>
<dbReference type="InterPro" id="IPR050295">
    <property type="entry name" value="Plant_2OG-oxidoreductases"/>
</dbReference>
<proteinExistence type="inferred from homology"/>
<comment type="similarity">
    <text evidence="4 12">Belongs to the iron/ascorbate-dependent oxidoreductase family.</text>
</comment>
<feature type="region of interest" description="Disordered" evidence="13">
    <location>
        <begin position="37"/>
        <end position="64"/>
    </location>
</feature>
<dbReference type="PROSITE" id="PS51471">
    <property type="entry name" value="FE2OG_OXY"/>
    <property type="match status" value="1"/>
</dbReference>
<evidence type="ECO:0000256" key="8">
    <source>
        <dbReference type="ARBA" id="ARBA00023002"/>
    </source>
</evidence>
<dbReference type="Gene3D" id="2.60.120.330">
    <property type="entry name" value="B-lactam Antibiotic, Isopenicillin N Synthase, Chain"/>
    <property type="match status" value="1"/>
</dbReference>
<dbReference type="GO" id="GO:0046872">
    <property type="term" value="F:metal ion binding"/>
    <property type="evidence" value="ECO:0007669"/>
    <property type="project" value="UniProtKB-KW"/>
</dbReference>
<evidence type="ECO:0000256" key="10">
    <source>
        <dbReference type="ARBA" id="ARBA00023242"/>
    </source>
</evidence>
<evidence type="ECO:0000256" key="3">
    <source>
        <dbReference type="ARBA" id="ARBA00004496"/>
    </source>
</evidence>
<dbReference type="SUPFAM" id="SSF51197">
    <property type="entry name" value="Clavaminate synthase-like"/>
    <property type="match status" value="2"/>
</dbReference>
<dbReference type="Gramene" id="PUZ44626">
    <property type="protein sequence ID" value="PUZ44626"/>
    <property type="gene ID" value="GQ55_8G121100"/>
</dbReference>
<reference evidence="15 16" key="1">
    <citation type="submission" date="2018-04" db="EMBL/GenBank/DDBJ databases">
        <title>WGS assembly of Panicum hallii var. hallii HAL2.</title>
        <authorList>
            <person name="Lovell J."/>
            <person name="Jenkins J."/>
            <person name="Lowry D."/>
            <person name="Mamidi S."/>
            <person name="Sreedasyam A."/>
            <person name="Weng X."/>
            <person name="Barry K."/>
            <person name="Bonette J."/>
            <person name="Campitelli B."/>
            <person name="Daum C."/>
            <person name="Gordon S."/>
            <person name="Gould B."/>
            <person name="Lipzen A."/>
            <person name="MacQueen A."/>
            <person name="Palacio-Mejia J."/>
            <person name="Plott C."/>
            <person name="Shakirov E."/>
            <person name="Shu S."/>
            <person name="Yoshinaga Y."/>
            <person name="Zane M."/>
            <person name="Rokhsar D."/>
            <person name="Grimwood J."/>
            <person name="Schmutz J."/>
            <person name="Juenger T."/>
        </authorList>
    </citation>
    <scope>NUCLEOTIDE SEQUENCE [LARGE SCALE GENOMIC DNA]</scope>
    <source>
        <strain evidence="16">cv. HAL2</strain>
    </source>
</reference>
<dbReference type="InterPro" id="IPR027443">
    <property type="entry name" value="IPNS-like_sf"/>
</dbReference>
<dbReference type="InterPro" id="IPR005123">
    <property type="entry name" value="Oxoglu/Fe-dep_dioxygenase_dom"/>
</dbReference>
<evidence type="ECO:0000256" key="6">
    <source>
        <dbReference type="ARBA" id="ARBA00022723"/>
    </source>
</evidence>
<dbReference type="GO" id="GO:0005737">
    <property type="term" value="C:cytoplasm"/>
    <property type="evidence" value="ECO:0007669"/>
    <property type="project" value="UniProtKB-SubCell"/>
</dbReference>
<comment type="subcellular location">
    <subcellularLocation>
        <location evidence="3">Cytoplasm</location>
    </subcellularLocation>
    <subcellularLocation>
        <location evidence="2">Nucleus</location>
    </subcellularLocation>
</comment>
<keyword evidence="5" id="KW-0963">Cytoplasm</keyword>
<evidence type="ECO:0000256" key="12">
    <source>
        <dbReference type="RuleBase" id="RU003682"/>
    </source>
</evidence>
<keyword evidence="6 12" id="KW-0479">Metal-binding</keyword>
<organism evidence="15 16">
    <name type="scientific">Panicum hallii var. hallii</name>
    <dbReference type="NCBI Taxonomy" id="1504633"/>
    <lineage>
        <taxon>Eukaryota</taxon>
        <taxon>Viridiplantae</taxon>
        <taxon>Streptophyta</taxon>
        <taxon>Embryophyta</taxon>
        <taxon>Tracheophyta</taxon>
        <taxon>Spermatophyta</taxon>
        <taxon>Magnoliopsida</taxon>
        <taxon>Liliopsida</taxon>
        <taxon>Poales</taxon>
        <taxon>Poaceae</taxon>
        <taxon>PACMAD clade</taxon>
        <taxon>Panicoideae</taxon>
        <taxon>Panicodae</taxon>
        <taxon>Paniceae</taxon>
        <taxon>Panicinae</taxon>
        <taxon>Panicum</taxon>
        <taxon>Panicum sect. Panicum</taxon>
    </lineage>
</organism>
<evidence type="ECO:0000256" key="2">
    <source>
        <dbReference type="ARBA" id="ARBA00004123"/>
    </source>
</evidence>
<evidence type="ECO:0000256" key="13">
    <source>
        <dbReference type="SAM" id="MobiDB-lite"/>
    </source>
</evidence>
<dbReference type="AlphaFoldDB" id="A0A2T7CMS5"/>
<name>A0A2T7CMS5_9POAL</name>
<keyword evidence="16" id="KW-1185">Reference proteome</keyword>
<dbReference type="PANTHER" id="PTHR47991">
    <property type="entry name" value="OXOGLUTARATE/IRON-DEPENDENT DIOXYGENASE"/>
    <property type="match status" value="1"/>
</dbReference>
<dbReference type="STRING" id="1504633.A0A2T7CMS5"/>
<keyword evidence="8 12" id="KW-0560">Oxidoreductase</keyword>
<evidence type="ECO:0000259" key="14">
    <source>
        <dbReference type="PROSITE" id="PS51471"/>
    </source>
</evidence>
<evidence type="ECO:0000256" key="11">
    <source>
        <dbReference type="ARBA" id="ARBA00059922"/>
    </source>
</evidence>
<comment type="function">
    <text evidence="11">Involved in the regulation of shoot development and salicylic acid (SA) homeostasis.</text>
</comment>
<dbReference type="InterPro" id="IPR026992">
    <property type="entry name" value="DIOX_N"/>
</dbReference>
<dbReference type="GO" id="GO:0051213">
    <property type="term" value="F:dioxygenase activity"/>
    <property type="evidence" value="ECO:0007669"/>
    <property type="project" value="UniProtKB-KW"/>
</dbReference>
<dbReference type="Proteomes" id="UP000244336">
    <property type="component" value="Chromosome 8"/>
</dbReference>
<evidence type="ECO:0000256" key="5">
    <source>
        <dbReference type="ARBA" id="ARBA00022490"/>
    </source>
</evidence>
<dbReference type="Pfam" id="PF14226">
    <property type="entry name" value="DIOX_N"/>
    <property type="match status" value="1"/>
</dbReference>
<keyword evidence="9 12" id="KW-0408">Iron</keyword>
<evidence type="ECO:0000256" key="4">
    <source>
        <dbReference type="ARBA" id="ARBA00008056"/>
    </source>
</evidence>
<dbReference type="PRINTS" id="PR00682">
    <property type="entry name" value="IPNSYNTHASE"/>
</dbReference>
<evidence type="ECO:0000256" key="9">
    <source>
        <dbReference type="ARBA" id="ARBA00023004"/>
    </source>
</evidence>
<gene>
    <name evidence="15" type="ORF">GQ55_8G121100</name>
</gene>
<evidence type="ECO:0000256" key="1">
    <source>
        <dbReference type="ARBA" id="ARBA00001961"/>
    </source>
</evidence>
<keyword evidence="10" id="KW-0539">Nucleus</keyword>